<dbReference type="Gene3D" id="3.30.830.10">
    <property type="entry name" value="Metalloenzyme, LuxS/M16 peptidase-like"/>
    <property type="match status" value="2"/>
</dbReference>
<dbReference type="PROSITE" id="PS00143">
    <property type="entry name" value="INSULINASE"/>
    <property type="match status" value="1"/>
</dbReference>
<dbReference type="PANTHER" id="PTHR11851:SF49">
    <property type="entry name" value="MITOCHONDRIAL-PROCESSING PEPTIDASE SUBUNIT ALPHA"/>
    <property type="match status" value="1"/>
</dbReference>
<comment type="caution">
    <text evidence="6">The sequence shown here is derived from an EMBL/GenBank/DDBJ whole genome shotgun (WGS) entry which is preliminary data.</text>
</comment>
<dbReference type="InterPro" id="IPR011249">
    <property type="entry name" value="Metalloenz_LuxS/M16"/>
</dbReference>
<dbReference type="RefSeq" id="WP_405286500.1">
    <property type="nucleotide sequence ID" value="NZ_JBBHLI010000002.1"/>
</dbReference>
<keyword evidence="7" id="KW-1185">Reference proteome</keyword>
<dbReference type="Proteomes" id="UP001484239">
    <property type="component" value="Unassembled WGS sequence"/>
</dbReference>
<reference evidence="6 7" key="1">
    <citation type="submission" date="2024-02" db="EMBL/GenBank/DDBJ databases">
        <title>A novel Gemmatimonadota bacterium.</title>
        <authorList>
            <person name="Du Z.-J."/>
            <person name="Ye Y.-Q."/>
        </authorList>
    </citation>
    <scope>NUCLEOTIDE SEQUENCE [LARGE SCALE GENOMIC DNA]</scope>
    <source>
        <strain evidence="6 7">DH-20</strain>
    </source>
</reference>
<dbReference type="PANTHER" id="PTHR11851">
    <property type="entry name" value="METALLOPROTEASE"/>
    <property type="match status" value="1"/>
</dbReference>
<dbReference type="InterPro" id="IPR007863">
    <property type="entry name" value="Peptidase_M16_C"/>
</dbReference>
<comment type="similarity">
    <text evidence="2 3">Belongs to the peptidase M16 family.</text>
</comment>
<feature type="domain" description="Peptidase M16 N-terminal" evidence="4">
    <location>
        <begin position="1"/>
        <end position="147"/>
    </location>
</feature>
<evidence type="ECO:0000256" key="2">
    <source>
        <dbReference type="ARBA" id="ARBA00007261"/>
    </source>
</evidence>
<comment type="cofactor">
    <cofactor evidence="1">
        <name>Zn(2+)</name>
        <dbReference type="ChEBI" id="CHEBI:29105"/>
    </cofactor>
</comment>
<dbReference type="Pfam" id="PF00675">
    <property type="entry name" value="Peptidase_M16"/>
    <property type="match status" value="1"/>
</dbReference>
<name>A0ABU9E798_9BACT</name>
<dbReference type="SUPFAM" id="SSF63411">
    <property type="entry name" value="LuxS/MPP-like metallohydrolase"/>
    <property type="match status" value="2"/>
</dbReference>
<proteinExistence type="inferred from homology"/>
<organism evidence="6 7">
    <name type="scientific">Gaopeijia maritima</name>
    <dbReference type="NCBI Taxonomy" id="3119007"/>
    <lineage>
        <taxon>Bacteria</taxon>
        <taxon>Pseudomonadati</taxon>
        <taxon>Gemmatimonadota</taxon>
        <taxon>Longimicrobiia</taxon>
        <taxon>Gaopeijiales</taxon>
        <taxon>Gaopeijiaceae</taxon>
        <taxon>Gaopeijia</taxon>
    </lineage>
</organism>
<evidence type="ECO:0000313" key="6">
    <source>
        <dbReference type="EMBL" id="MEK9500594.1"/>
    </source>
</evidence>
<accession>A0ABU9E798</accession>
<dbReference type="InterPro" id="IPR050361">
    <property type="entry name" value="MPP/UQCRC_Complex"/>
</dbReference>
<dbReference type="InterPro" id="IPR001431">
    <property type="entry name" value="Pept_M16_Zn_BS"/>
</dbReference>
<protein>
    <submittedName>
        <fullName evidence="6">Pitrilysin family protein</fullName>
    </submittedName>
</protein>
<dbReference type="InterPro" id="IPR011765">
    <property type="entry name" value="Pept_M16_N"/>
</dbReference>
<evidence type="ECO:0000256" key="1">
    <source>
        <dbReference type="ARBA" id="ARBA00001947"/>
    </source>
</evidence>
<evidence type="ECO:0000259" key="5">
    <source>
        <dbReference type="Pfam" id="PF05193"/>
    </source>
</evidence>
<feature type="domain" description="Peptidase M16 C-terminal" evidence="5">
    <location>
        <begin position="154"/>
        <end position="327"/>
    </location>
</feature>
<evidence type="ECO:0000313" key="7">
    <source>
        <dbReference type="Proteomes" id="UP001484239"/>
    </source>
</evidence>
<evidence type="ECO:0000259" key="4">
    <source>
        <dbReference type="Pfam" id="PF00675"/>
    </source>
</evidence>
<dbReference type="Pfam" id="PF05193">
    <property type="entry name" value="Peptidase_M16_C"/>
    <property type="match status" value="1"/>
</dbReference>
<dbReference type="EMBL" id="JBBHLI010000002">
    <property type="protein sequence ID" value="MEK9500594.1"/>
    <property type="molecule type" value="Genomic_DNA"/>
</dbReference>
<gene>
    <name evidence="6" type="ORF">WI372_06365</name>
</gene>
<evidence type="ECO:0000256" key="3">
    <source>
        <dbReference type="RuleBase" id="RU004447"/>
    </source>
</evidence>
<sequence>MLSEHVPGVRSVSVGVWVRHGSAHEPAARMGESHMLEHMVFKGTERRSAHDIALSLEALGGSLDAFTSREHTAFQARVLDSHLPEALDVLADMVRRPLLRDDDLGLEREVVLEEIAQVDDTPDDLVFELHGEGLWQGQAYGHAILGTRETVGALTGDDLRALHDTRYRGRNLVVAATGNVDHDRFLALVSEAFGDLDAGEAPTPAADPAGTRSGRRWVDRESHQLHLVVGREGVSHAHPLRIPLILVSQAFGGGMSSRLFQRIREELGLAYTVFSYQSFYSRSGLVGVYLGTRPGSGERAEEALREEFARISRDSLGADELEQTRMQVKGQIMLSLESTSARLYRLAGSALNGEPWLGLDDLLARVDAVTPDQVAEAARLAFDPDSQYTLLLGPG</sequence>